<evidence type="ECO:0000313" key="4">
    <source>
        <dbReference type="EMBL" id="POY75535.1"/>
    </source>
</evidence>
<dbReference type="Pfam" id="PF05686">
    <property type="entry name" value="Glyco_transf_90"/>
    <property type="match status" value="1"/>
</dbReference>
<keyword evidence="2" id="KW-0472">Membrane</keyword>
<keyword evidence="5" id="KW-1185">Reference proteome</keyword>
<evidence type="ECO:0000256" key="2">
    <source>
        <dbReference type="SAM" id="Phobius"/>
    </source>
</evidence>
<feature type="region of interest" description="Disordered" evidence="1">
    <location>
        <begin position="39"/>
        <end position="59"/>
    </location>
</feature>
<reference evidence="4 5" key="1">
    <citation type="journal article" date="2018" name="Front. Microbiol.">
        <title>Prospects for Fungal Bioremediation of Acidic Radioactive Waste Sites: Characterization and Genome Sequence of Rhodotorula taiwanensis MD1149.</title>
        <authorList>
            <person name="Tkavc R."/>
            <person name="Matrosova V.Y."/>
            <person name="Grichenko O.E."/>
            <person name="Gostincar C."/>
            <person name="Volpe R.P."/>
            <person name="Klimenkova P."/>
            <person name="Gaidamakova E.K."/>
            <person name="Zhou C.E."/>
            <person name="Stewart B.J."/>
            <person name="Lyman M.G."/>
            <person name="Malfatti S.A."/>
            <person name="Rubinfeld B."/>
            <person name="Courtot M."/>
            <person name="Singh J."/>
            <person name="Dalgard C.L."/>
            <person name="Hamilton T."/>
            <person name="Frey K.G."/>
            <person name="Gunde-Cimerman N."/>
            <person name="Dugan L."/>
            <person name="Daly M.J."/>
        </authorList>
    </citation>
    <scope>NUCLEOTIDE SEQUENCE [LARGE SCALE GENOMIC DNA]</scope>
    <source>
        <strain evidence="4 5">MD1149</strain>
    </source>
</reference>
<keyword evidence="2" id="KW-1133">Transmembrane helix</keyword>
<dbReference type="OrthoDB" id="541052at2759"/>
<organism evidence="4 5">
    <name type="scientific">Rhodotorula taiwanensis</name>
    <dbReference type="NCBI Taxonomy" id="741276"/>
    <lineage>
        <taxon>Eukaryota</taxon>
        <taxon>Fungi</taxon>
        <taxon>Dikarya</taxon>
        <taxon>Basidiomycota</taxon>
        <taxon>Pucciniomycotina</taxon>
        <taxon>Microbotryomycetes</taxon>
        <taxon>Sporidiobolales</taxon>
        <taxon>Sporidiobolaceae</taxon>
        <taxon>Rhodotorula</taxon>
    </lineage>
</organism>
<dbReference type="InterPro" id="IPR006598">
    <property type="entry name" value="CAP10"/>
</dbReference>
<feature type="domain" description="Glycosyl transferase CAP10" evidence="3">
    <location>
        <begin position="361"/>
        <end position="659"/>
    </location>
</feature>
<proteinExistence type="predicted"/>
<dbReference type="EMBL" id="PJQD01000014">
    <property type="protein sequence ID" value="POY75535.1"/>
    <property type="molecule type" value="Genomic_DNA"/>
</dbReference>
<dbReference type="PANTHER" id="PTHR12203">
    <property type="entry name" value="KDEL LYS-ASP-GLU-LEU CONTAINING - RELATED"/>
    <property type="match status" value="1"/>
</dbReference>
<protein>
    <recommendedName>
        <fullName evidence="3">Glycosyl transferase CAP10 domain-containing protein</fullName>
    </recommendedName>
</protein>
<dbReference type="PANTHER" id="PTHR12203:SF118">
    <property type="entry name" value="BETA-1,2-XYLOSYLTRANSFERASE 1"/>
    <property type="match status" value="1"/>
</dbReference>
<evidence type="ECO:0000259" key="3">
    <source>
        <dbReference type="SMART" id="SM00672"/>
    </source>
</evidence>
<evidence type="ECO:0000313" key="5">
    <source>
        <dbReference type="Proteomes" id="UP000237144"/>
    </source>
</evidence>
<comment type="caution">
    <text evidence="4">The sequence shown here is derived from an EMBL/GenBank/DDBJ whole genome shotgun (WGS) entry which is preliminary data.</text>
</comment>
<feature type="transmembrane region" description="Helical" evidence="2">
    <location>
        <begin position="85"/>
        <end position="107"/>
    </location>
</feature>
<dbReference type="AlphaFoldDB" id="A0A2S5BFI7"/>
<evidence type="ECO:0000256" key="1">
    <source>
        <dbReference type="SAM" id="MobiDB-lite"/>
    </source>
</evidence>
<gene>
    <name evidence="4" type="ORF">BMF94_1438</name>
</gene>
<name>A0A2S5BFI7_9BASI</name>
<dbReference type="InterPro" id="IPR051091">
    <property type="entry name" value="O-Glucosyltr/Glycosyltrsf_90"/>
</dbReference>
<dbReference type="Proteomes" id="UP000237144">
    <property type="component" value="Unassembled WGS sequence"/>
</dbReference>
<keyword evidence="2" id="KW-0812">Transmembrane</keyword>
<sequence>MSATPGMHRRSFSAIRISIDRMLDEDELAPLNPPTSYLDTPRLGPAVPEKDASASAYGGVESKSRARPPVVAQWRKPTRSPVMGCLRATFVIIASASVAGIVIYVLAASRISYVHRSVANVEAWRKHLESGQAAELRADGTYAYAVPLPNEANAYEEHPVHGLIRDAKDAWQAKLSRQSRTYDEAVREYRRRNRRDPPTGFVEWYRWARENDVQLIDEFDMISKQIEVYLAIRPSVLRQRLSAQRSGTGMGHNFGVVEARNGRLSANDTWRPAVVGGFVELMEPLAHLLPDVDVPLFLHDGPTTSHKFDILEAFRRAAKHGEFVDESTMNWQQDRTRSKWSYQCDVDSPYRHFESGIDAPRLPGPAFIQDHTRAMSYCEAPQNLELHGATVVSSALDVMRPSFTLSTLPWAGGVVWPSTIQYDLNPKNETPFSSKASKLLWRGSPDGVDQIFEHKWRQSHRFRLISLLNSNSTQTRTVRETRLNALGNEYQVDVAYSAAELNARYSNVRPTGVPVQCEPELCDEVTRTLPWAPKATLEEMADNRYVMDVDGNAYSARFRAHLASNQVPFKSTIFPEWYEGRIQPWVHYVPVRVDYSDLYNLLAFFDGGVDEQRTGNHDKLAEEIATAGADWASENWRTQDMQAYVYRLLLEWARVMDSKREV</sequence>
<dbReference type="SMART" id="SM00672">
    <property type="entry name" value="CAP10"/>
    <property type="match status" value="1"/>
</dbReference>
<accession>A0A2S5BFI7</accession>